<dbReference type="InterPro" id="IPR050336">
    <property type="entry name" value="Chromosome_partition/occlusion"/>
</dbReference>
<evidence type="ECO:0000256" key="2">
    <source>
        <dbReference type="ARBA" id="ARBA00022372"/>
    </source>
</evidence>
<keyword evidence="6" id="KW-0614">Plasmid</keyword>
<dbReference type="PANTHER" id="PTHR33375:SF1">
    <property type="entry name" value="CHROMOSOME-PARTITIONING PROTEIN PARB-RELATED"/>
    <property type="match status" value="1"/>
</dbReference>
<accession>A0A5C0UI65</accession>
<feature type="region of interest" description="Disordered" evidence="4">
    <location>
        <begin position="1"/>
        <end position="26"/>
    </location>
</feature>
<sequence length="277" mass="31652">MKIEDAKIRVPEKQDSDLEHKRKKSRTSAYTDDFVEEYYNIDATKLIPFKNQARKSFDKESLESLASTIKQHGIRQPLTVVVSPTMEGKYEIVSGERRYRAGLLVGKKTMPCIILQDYKKANEIAIIENIQRENLHPVELMQAYSNLLDEEICFSMGDIASKLGVSKSSVVEVLNLRKLSSNVRDLLLNNKIVSREFLRTLLKTPESKHEKSINNFLEYQIARKSSKKSLRKRVFSVVIDEKGMANIECAKLDHLSVAQKNDVKRLIGSVFNNNADC</sequence>
<dbReference type="Pfam" id="PF02195">
    <property type="entry name" value="ParB_N"/>
    <property type="match status" value="1"/>
</dbReference>
<feature type="compositionally biased region" description="Basic and acidic residues" evidence="4">
    <location>
        <begin position="1"/>
        <end position="20"/>
    </location>
</feature>
<dbReference type="PANTHER" id="PTHR33375">
    <property type="entry name" value="CHROMOSOME-PARTITIONING PROTEIN PARB-RELATED"/>
    <property type="match status" value="1"/>
</dbReference>
<keyword evidence="3" id="KW-0159">Chromosome partition</keyword>
<reference evidence="6 7" key="1">
    <citation type="submission" date="2019-08" db="EMBL/GenBank/DDBJ databases">
        <title>Highly reduced genomes of protist endosymbionts show evolutionary convergence.</title>
        <authorList>
            <person name="George E."/>
            <person name="Husnik F."/>
            <person name="Tashyreva D."/>
            <person name="Prokopchuk G."/>
            <person name="Horak A."/>
            <person name="Kwong W.K."/>
            <person name="Lukes J."/>
            <person name="Keeling P.J."/>
        </authorList>
    </citation>
    <scope>NUCLEOTIDE SEQUENCE [LARGE SCALE GENOMIC DNA]</scope>
    <source>
        <strain evidence="6">1621</strain>
        <plasmid evidence="6 7">unnamed</plasmid>
    </source>
</reference>
<dbReference type="InterPro" id="IPR041468">
    <property type="entry name" value="HTH_ParB/Spo0J"/>
</dbReference>
<dbReference type="Gene3D" id="3.90.1530.30">
    <property type="match status" value="1"/>
</dbReference>
<dbReference type="InterPro" id="IPR003115">
    <property type="entry name" value="ParB_N"/>
</dbReference>
<dbReference type="GO" id="GO:0005694">
    <property type="term" value="C:chromosome"/>
    <property type="evidence" value="ECO:0007669"/>
    <property type="project" value="TreeGrafter"/>
</dbReference>
<dbReference type="EMBL" id="CP043313">
    <property type="protein sequence ID" value="QEK39895.1"/>
    <property type="molecule type" value="Genomic_DNA"/>
</dbReference>
<evidence type="ECO:0000313" key="6">
    <source>
        <dbReference type="EMBL" id="QEK39895.1"/>
    </source>
</evidence>
<dbReference type="Proteomes" id="UP000323844">
    <property type="component" value="Plasmid unnamed"/>
</dbReference>
<name>A0A5C0UI65_9RICK</name>
<keyword evidence="7" id="KW-1185">Reference proteome</keyword>
<dbReference type="Pfam" id="PF17762">
    <property type="entry name" value="HTH_ParB"/>
    <property type="match status" value="1"/>
</dbReference>
<evidence type="ECO:0000259" key="5">
    <source>
        <dbReference type="SMART" id="SM00470"/>
    </source>
</evidence>
<dbReference type="RefSeq" id="WP_148952256.1">
    <property type="nucleotide sequence ID" value="NZ_CP043313.1"/>
</dbReference>
<gene>
    <name evidence="6" type="ORF">FZC37_03030</name>
</gene>
<dbReference type="InterPro" id="IPR004437">
    <property type="entry name" value="ParB/RepB/Spo0J"/>
</dbReference>
<dbReference type="GO" id="GO:0003677">
    <property type="term" value="F:DNA binding"/>
    <property type="evidence" value="ECO:0007669"/>
    <property type="project" value="InterPro"/>
</dbReference>
<geneLocation type="plasmid" evidence="6 7">
    <name>unnamed</name>
</geneLocation>
<protein>
    <recommendedName>
        <fullName evidence="2">Probable chromosome-partitioning protein ParB</fullName>
    </recommendedName>
</protein>
<evidence type="ECO:0000256" key="1">
    <source>
        <dbReference type="ARBA" id="ARBA00006295"/>
    </source>
</evidence>
<dbReference type="NCBIfam" id="TIGR00180">
    <property type="entry name" value="parB_part"/>
    <property type="match status" value="1"/>
</dbReference>
<dbReference type="KEGG" id="snay:FZC37_03030"/>
<comment type="similarity">
    <text evidence="1">Belongs to the ParB family.</text>
</comment>
<feature type="domain" description="ParB-like N-terminal" evidence="5">
    <location>
        <begin position="39"/>
        <end position="130"/>
    </location>
</feature>
<dbReference type="InterPro" id="IPR036086">
    <property type="entry name" value="ParB/Sulfiredoxin_sf"/>
</dbReference>
<evidence type="ECO:0000256" key="4">
    <source>
        <dbReference type="SAM" id="MobiDB-lite"/>
    </source>
</evidence>
<dbReference type="SUPFAM" id="SSF110849">
    <property type="entry name" value="ParB/Sulfiredoxin"/>
    <property type="match status" value="1"/>
</dbReference>
<dbReference type="OrthoDB" id="9802051at2"/>
<evidence type="ECO:0000313" key="7">
    <source>
        <dbReference type="Proteomes" id="UP000323844"/>
    </source>
</evidence>
<organism evidence="6 7">
    <name type="scientific">Candidatus Sneabacter namystus</name>
    <dbReference type="NCBI Taxonomy" id="2601646"/>
    <lineage>
        <taxon>Bacteria</taxon>
        <taxon>Pseudomonadati</taxon>
        <taxon>Pseudomonadota</taxon>
        <taxon>Alphaproteobacteria</taxon>
        <taxon>Rickettsiales</taxon>
        <taxon>Rickettsiaceae</taxon>
        <taxon>Rickettsieae</taxon>
        <taxon>Candidatus Sneabacter</taxon>
    </lineage>
</organism>
<dbReference type="SUPFAM" id="SSF109709">
    <property type="entry name" value="KorB DNA-binding domain-like"/>
    <property type="match status" value="1"/>
</dbReference>
<evidence type="ECO:0000256" key="3">
    <source>
        <dbReference type="ARBA" id="ARBA00022829"/>
    </source>
</evidence>
<dbReference type="AlphaFoldDB" id="A0A5C0UI65"/>
<proteinExistence type="inferred from homology"/>
<dbReference type="Gene3D" id="1.10.10.2830">
    <property type="match status" value="1"/>
</dbReference>
<dbReference type="GO" id="GO:0007059">
    <property type="term" value="P:chromosome segregation"/>
    <property type="evidence" value="ECO:0007669"/>
    <property type="project" value="UniProtKB-KW"/>
</dbReference>
<dbReference type="SMART" id="SM00470">
    <property type="entry name" value="ParB"/>
    <property type="match status" value="1"/>
</dbReference>